<feature type="compositionally biased region" description="Low complexity" evidence="11">
    <location>
        <begin position="254"/>
        <end position="275"/>
    </location>
</feature>
<evidence type="ECO:0000256" key="8">
    <source>
        <dbReference type="ARBA" id="ARBA00023170"/>
    </source>
</evidence>
<evidence type="ECO:0000256" key="4">
    <source>
        <dbReference type="ARBA" id="ARBA00022729"/>
    </source>
</evidence>
<keyword evidence="6 12" id="KW-1133">Transmembrane helix</keyword>
<dbReference type="PROSITE" id="PS00107">
    <property type="entry name" value="PROTEIN_KINASE_ATP"/>
    <property type="match status" value="1"/>
</dbReference>
<keyword evidence="4" id="KW-0732">Signal</keyword>
<dbReference type="EMBL" id="JABTTQ020000745">
    <property type="protein sequence ID" value="KAK6138219.1"/>
    <property type="molecule type" value="Genomic_DNA"/>
</dbReference>
<dbReference type="Gene3D" id="3.30.200.20">
    <property type="entry name" value="Phosphorylase Kinase, domain 1"/>
    <property type="match status" value="1"/>
</dbReference>
<evidence type="ECO:0000313" key="14">
    <source>
        <dbReference type="EMBL" id="KAK6138219.1"/>
    </source>
</evidence>
<evidence type="ECO:0000256" key="9">
    <source>
        <dbReference type="ARBA" id="ARBA00023180"/>
    </source>
</evidence>
<dbReference type="Pfam" id="PF07714">
    <property type="entry name" value="PK_Tyr_Ser-Thr"/>
    <property type="match status" value="1"/>
</dbReference>
<proteinExistence type="predicted"/>
<feature type="transmembrane region" description="Helical" evidence="12">
    <location>
        <begin position="284"/>
        <end position="309"/>
    </location>
</feature>
<evidence type="ECO:0000256" key="6">
    <source>
        <dbReference type="ARBA" id="ARBA00022989"/>
    </source>
</evidence>
<dbReference type="PANTHER" id="PTHR47986">
    <property type="entry name" value="OSJNBA0070M12.3 PROTEIN"/>
    <property type="match status" value="1"/>
</dbReference>
<accession>A0ABR0VTH0</accession>
<dbReference type="InterPro" id="IPR052422">
    <property type="entry name" value="Auxin_Ser/Thr_Kinase"/>
</dbReference>
<dbReference type="InterPro" id="IPR000719">
    <property type="entry name" value="Prot_kinase_dom"/>
</dbReference>
<evidence type="ECO:0000256" key="5">
    <source>
        <dbReference type="ARBA" id="ARBA00022737"/>
    </source>
</evidence>
<gene>
    <name evidence="14" type="ORF">DH2020_028053</name>
</gene>
<evidence type="ECO:0000256" key="1">
    <source>
        <dbReference type="ARBA" id="ARBA00004167"/>
    </source>
</evidence>
<organism evidence="14 15">
    <name type="scientific">Rehmannia glutinosa</name>
    <name type="common">Chinese foxglove</name>
    <dbReference type="NCBI Taxonomy" id="99300"/>
    <lineage>
        <taxon>Eukaryota</taxon>
        <taxon>Viridiplantae</taxon>
        <taxon>Streptophyta</taxon>
        <taxon>Embryophyta</taxon>
        <taxon>Tracheophyta</taxon>
        <taxon>Spermatophyta</taxon>
        <taxon>Magnoliopsida</taxon>
        <taxon>eudicotyledons</taxon>
        <taxon>Gunneridae</taxon>
        <taxon>Pentapetalae</taxon>
        <taxon>asterids</taxon>
        <taxon>lamiids</taxon>
        <taxon>Lamiales</taxon>
        <taxon>Orobanchaceae</taxon>
        <taxon>Rehmannieae</taxon>
        <taxon>Rehmannia</taxon>
    </lineage>
</organism>
<keyword evidence="9" id="KW-0325">Glycoprotein</keyword>
<dbReference type="SUPFAM" id="SSF56112">
    <property type="entry name" value="Protein kinase-like (PK-like)"/>
    <property type="match status" value="1"/>
</dbReference>
<evidence type="ECO:0000313" key="15">
    <source>
        <dbReference type="Proteomes" id="UP001318860"/>
    </source>
</evidence>
<name>A0ABR0VTH0_REHGL</name>
<feature type="domain" description="Protein kinase" evidence="13">
    <location>
        <begin position="380"/>
        <end position="462"/>
    </location>
</feature>
<keyword evidence="10" id="KW-0547">Nucleotide-binding</keyword>
<evidence type="ECO:0000256" key="10">
    <source>
        <dbReference type="PROSITE-ProRule" id="PRU10141"/>
    </source>
</evidence>
<evidence type="ECO:0000256" key="11">
    <source>
        <dbReference type="SAM" id="MobiDB-lite"/>
    </source>
</evidence>
<dbReference type="Gene3D" id="3.80.10.10">
    <property type="entry name" value="Ribonuclease Inhibitor"/>
    <property type="match status" value="2"/>
</dbReference>
<keyword evidence="10" id="KW-0067">ATP-binding</keyword>
<protein>
    <recommendedName>
        <fullName evidence="13">Protein kinase domain-containing protein</fullName>
    </recommendedName>
</protein>
<sequence length="462" mass="50361">MESYLSLGLSYNRLSGNIPSTFRDSMLQVLWLNDQEGDGMNGPIDVIGTMVGLTSVWLHGNQFTGSIPDDIGRLTSLKELNLNRNRLVGLIPISLANMNLRLLNLNNNMFMGPIPKFKAGNVSYASNSFCQSDPGEQCAPEVTALLDFLHDLNYPDRLASEWSGNDPCQEPWWGISCNARNEVSVINLQRLGLNGTLSPSLVNLPSLLEIHLEGNNLHGTVPSNLTRLSVLRLLNLSGNNFEPPLPRFRDGVKPSDSPSSGNSKPNSPNSPISVNTLSPTKPRVLVIAAAAAGSTVSTLLAVVLAVYCLRKRKRTKNHPAGFVIHPKDSSGHDNTLKIAVVNGSPLEARTSNGGMENAHVIEAGNLLISLQVLRKVTKDFAQENELGRGGFGVVYKGELEDGTKLAVKRMVVGVACNKALDEFQSEIEVLSKVRHRHLVSLLGYSVERDERLLVYEYMPQGL</sequence>
<reference evidence="14 15" key="1">
    <citation type="journal article" date="2021" name="Comput. Struct. Biotechnol. J.">
        <title>De novo genome assembly of the potent medicinal plant Rehmannia glutinosa using nanopore technology.</title>
        <authorList>
            <person name="Ma L."/>
            <person name="Dong C."/>
            <person name="Song C."/>
            <person name="Wang X."/>
            <person name="Zheng X."/>
            <person name="Niu Y."/>
            <person name="Chen S."/>
            <person name="Feng W."/>
        </authorList>
    </citation>
    <scope>NUCLEOTIDE SEQUENCE [LARGE SCALE GENOMIC DNA]</scope>
    <source>
        <strain evidence="14">DH-2019</strain>
    </source>
</reference>
<dbReference type="Pfam" id="PF00560">
    <property type="entry name" value="LRR_1"/>
    <property type="match status" value="2"/>
</dbReference>
<dbReference type="InterPro" id="IPR001611">
    <property type="entry name" value="Leu-rich_rpt"/>
</dbReference>
<evidence type="ECO:0000256" key="2">
    <source>
        <dbReference type="ARBA" id="ARBA00022614"/>
    </source>
</evidence>
<keyword evidence="5" id="KW-0677">Repeat</keyword>
<dbReference type="InterPro" id="IPR001245">
    <property type="entry name" value="Ser-Thr/Tyr_kinase_cat_dom"/>
</dbReference>
<feature type="region of interest" description="Disordered" evidence="11">
    <location>
        <begin position="244"/>
        <end position="276"/>
    </location>
</feature>
<evidence type="ECO:0000256" key="12">
    <source>
        <dbReference type="SAM" id="Phobius"/>
    </source>
</evidence>
<keyword evidence="7 12" id="KW-0472">Membrane</keyword>
<feature type="binding site" evidence="10">
    <location>
        <position position="408"/>
    </location>
    <ligand>
        <name>ATP</name>
        <dbReference type="ChEBI" id="CHEBI:30616"/>
    </ligand>
</feature>
<evidence type="ECO:0000259" key="13">
    <source>
        <dbReference type="PROSITE" id="PS50011"/>
    </source>
</evidence>
<dbReference type="InterPro" id="IPR017441">
    <property type="entry name" value="Protein_kinase_ATP_BS"/>
</dbReference>
<dbReference type="PROSITE" id="PS50011">
    <property type="entry name" value="PROTEIN_KINASE_DOM"/>
    <property type="match status" value="1"/>
</dbReference>
<dbReference type="InterPro" id="IPR013210">
    <property type="entry name" value="LRR_N_plant-typ"/>
</dbReference>
<keyword evidence="3 12" id="KW-0812">Transmembrane</keyword>
<keyword evidence="15" id="KW-1185">Reference proteome</keyword>
<dbReference type="Proteomes" id="UP001318860">
    <property type="component" value="Unassembled WGS sequence"/>
</dbReference>
<dbReference type="SUPFAM" id="SSF52047">
    <property type="entry name" value="RNI-like"/>
    <property type="match status" value="1"/>
</dbReference>
<dbReference type="Pfam" id="PF08263">
    <property type="entry name" value="LRRNT_2"/>
    <property type="match status" value="1"/>
</dbReference>
<comment type="caution">
    <text evidence="14">The sequence shown here is derived from an EMBL/GenBank/DDBJ whole genome shotgun (WGS) entry which is preliminary data.</text>
</comment>
<evidence type="ECO:0000256" key="3">
    <source>
        <dbReference type="ARBA" id="ARBA00022692"/>
    </source>
</evidence>
<dbReference type="InterPro" id="IPR032675">
    <property type="entry name" value="LRR_dom_sf"/>
</dbReference>
<dbReference type="PANTHER" id="PTHR47986:SF1">
    <property type="entry name" value="OS04G0685900 PROTEIN"/>
    <property type="match status" value="1"/>
</dbReference>
<evidence type="ECO:0000256" key="7">
    <source>
        <dbReference type="ARBA" id="ARBA00023136"/>
    </source>
</evidence>
<dbReference type="InterPro" id="IPR011009">
    <property type="entry name" value="Kinase-like_dom_sf"/>
</dbReference>
<comment type="subcellular location">
    <subcellularLocation>
        <location evidence="1">Membrane</location>
        <topology evidence="1">Single-pass membrane protein</topology>
    </subcellularLocation>
</comment>
<keyword evidence="2" id="KW-0433">Leucine-rich repeat</keyword>
<keyword evidence="8" id="KW-0675">Receptor</keyword>